<dbReference type="PANTHER" id="PTHR48100:SF59">
    <property type="entry name" value="ADENOSYLCOBALAMIN_ALPHA-RIBAZOLE PHOSPHATASE"/>
    <property type="match status" value="1"/>
</dbReference>
<dbReference type="SUPFAM" id="SSF53254">
    <property type="entry name" value="Phosphoglycerate mutase-like"/>
    <property type="match status" value="1"/>
</dbReference>
<keyword evidence="2" id="KW-1185">Reference proteome</keyword>
<dbReference type="RefSeq" id="WP_301625893.1">
    <property type="nucleotide sequence ID" value="NZ_BORS01000004.1"/>
</dbReference>
<name>A0A920CM03_9BACL</name>
<reference evidence="1" key="1">
    <citation type="submission" date="2021-03" db="EMBL/GenBank/DDBJ databases">
        <title>Antimicrobial resistance genes in bacteria isolated from Japanese honey, and their potential for conferring macrolide and lincosamide resistance in the American foulbrood pathogen Paenibacillus larvae.</title>
        <authorList>
            <person name="Okamoto M."/>
            <person name="Kumagai M."/>
            <person name="Kanamori H."/>
            <person name="Takamatsu D."/>
        </authorList>
    </citation>
    <scope>NUCLEOTIDE SEQUENCE</scope>
    <source>
        <strain evidence="1">J41TS4</strain>
    </source>
</reference>
<dbReference type="AlphaFoldDB" id="A0A920CM03"/>
<dbReference type="Gene3D" id="3.40.50.1240">
    <property type="entry name" value="Phosphoglycerate mutase-like"/>
    <property type="match status" value="1"/>
</dbReference>
<organism evidence="1 2">
    <name type="scientific">Paenibacillus apis</name>
    <dbReference type="NCBI Taxonomy" id="1792174"/>
    <lineage>
        <taxon>Bacteria</taxon>
        <taxon>Bacillati</taxon>
        <taxon>Bacillota</taxon>
        <taxon>Bacilli</taxon>
        <taxon>Bacillales</taxon>
        <taxon>Paenibacillaceae</taxon>
        <taxon>Paenibacillus</taxon>
    </lineage>
</organism>
<dbReference type="InterPro" id="IPR029033">
    <property type="entry name" value="His_PPase_superfam"/>
</dbReference>
<sequence>METIIYFVRHADSPYVEGQERSRGLSDIGMKDALTVRNILMFEDIDVFYSSPYERAISTIRPTANHYGMDVLVVEDLRERMIGDFTPNSFWDAKQQVYNDYSFSFPQGESSFHAQRRAFVALLEIIKKNNNKKIAIGTHGDIMTLMLNGFNKNIGFGFWQSTSMPDIYKVQLSGQKILNMKRLFEG</sequence>
<dbReference type="GO" id="GO:0005737">
    <property type="term" value="C:cytoplasm"/>
    <property type="evidence" value="ECO:0007669"/>
    <property type="project" value="TreeGrafter"/>
</dbReference>
<dbReference type="CDD" id="cd07067">
    <property type="entry name" value="HP_PGM_like"/>
    <property type="match status" value="1"/>
</dbReference>
<protein>
    <submittedName>
        <fullName evidence="1">Phosphoglycerate mutase</fullName>
    </submittedName>
</protein>
<dbReference type="InterPro" id="IPR013078">
    <property type="entry name" value="His_Pase_superF_clade-1"/>
</dbReference>
<dbReference type="Pfam" id="PF00300">
    <property type="entry name" value="His_Phos_1"/>
    <property type="match status" value="1"/>
</dbReference>
<evidence type="ECO:0000313" key="1">
    <source>
        <dbReference type="EMBL" id="GIO41592.1"/>
    </source>
</evidence>
<gene>
    <name evidence="1" type="ORF">J41TS4_13500</name>
</gene>
<dbReference type="Proteomes" id="UP000678895">
    <property type="component" value="Unassembled WGS sequence"/>
</dbReference>
<dbReference type="EMBL" id="BORS01000004">
    <property type="protein sequence ID" value="GIO41592.1"/>
    <property type="molecule type" value="Genomic_DNA"/>
</dbReference>
<comment type="caution">
    <text evidence="1">The sequence shown here is derived from an EMBL/GenBank/DDBJ whole genome shotgun (WGS) entry which is preliminary data.</text>
</comment>
<accession>A0A920CM03</accession>
<evidence type="ECO:0000313" key="2">
    <source>
        <dbReference type="Proteomes" id="UP000678895"/>
    </source>
</evidence>
<dbReference type="InterPro" id="IPR050275">
    <property type="entry name" value="PGM_Phosphatase"/>
</dbReference>
<proteinExistence type="predicted"/>
<dbReference type="GO" id="GO:0016791">
    <property type="term" value="F:phosphatase activity"/>
    <property type="evidence" value="ECO:0007669"/>
    <property type="project" value="TreeGrafter"/>
</dbReference>
<dbReference type="PANTHER" id="PTHR48100">
    <property type="entry name" value="BROAD-SPECIFICITY PHOSPHATASE YOR283W-RELATED"/>
    <property type="match status" value="1"/>
</dbReference>